<reference evidence="1 2" key="1">
    <citation type="journal article" date="2018" name="Front. Plant Sci.">
        <title>Red Clover (Trifolium pratense) and Zigzag Clover (T. medium) - A Picture of Genomic Similarities and Differences.</title>
        <authorList>
            <person name="Dluhosova J."/>
            <person name="Istvanek J."/>
            <person name="Nedelnik J."/>
            <person name="Repkova J."/>
        </authorList>
    </citation>
    <scope>NUCLEOTIDE SEQUENCE [LARGE SCALE GENOMIC DNA]</scope>
    <source>
        <strain evidence="2">cv. 10/8</strain>
        <tissue evidence="1">Leaf</tissue>
    </source>
</reference>
<organism evidence="1 2">
    <name type="scientific">Trifolium medium</name>
    <dbReference type="NCBI Taxonomy" id="97028"/>
    <lineage>
        <taxon>Eukaryota</taxon>
        <taxon>Viridiplantae</taxon>
        <taxon>Streptophyta</taxon>
        <taxon>Embryophyta</taxon>
        <taxon>Tracheophyta</taxon>
        <taxon>Spermatophyta</taxon>
        <taxon>Magnoliopsida</taxon>
        <taxon>eudicotyledons</taxon>
        <taxon>Gunneridae</taxon>
        <taxon>Pentapetalae</taxon>
        <taxon>rosids</taxon>
        <taxon>fabids</taxon>
        <taxon>Fabales</taxon>
        <taxon>Fabaceae</taxon>
        <taxon>Papilionoideae</taxon>
        <taxon>50 kb inversion clade</taxon>
        <taxon>NPAAA clade</taxon>
        <taxon>Hologalegina</taxon>
        <taxon>IRL clade</taxon>
        <taxon>Trifolieae</taxon>
        <taxon>Trifolium</taxon>
    </lineage>
</organism>
<proteinExistence type="predicted"/>
<keyword evidence="2" id="KW-1185">Reference proteome</keyword>
<accession>A0A392TT76</accession>
<feature type="non-terminal residue" evidence="1">
    <location>
        <position position="1"/>
    </location>
</feature>
<protein>
    <submittedName>
        <fullName evidence="1">Uncharacterized protein</fullName>
    </submittedName>
</protein>
<dbReference type="Proteomes" id="UP000265520">
    <property type="component" value="Unassembled WGS sequence"/>
</dbReference>
<dbReference type="EMBL" id="LXQA010637356">
    <property type="protein sequence ID" value="MCI63450.1"/>
    <property type="molecule type" value="Genomic_DNA"/>
</dbReference>
<comment type="caution">
    <text evidence="1">The sequence shown here is derived from an EMBL/GenBank/DDBJ whole genome shotgun (WGS) entry which is preliminary data.</text>
</comment>
<dbReference type="AlphaFoldDB" id="A0A392TT76"/>
<name>A0A392TT76_9FABA</name>
<evidence type="ECO:0000313" key="1">
    <source>
        <dbReference type="EMBL" id="MCI63450.1"/>
    </source>
</evidence>
<evidence type="ECO:0000313" key="2">
    <source>
        <dbReference type="Proteomes" id="UP000265520"/>
    </source>
</evidence>
<sequence length="75" mass="8451">CAPRPKLCATRRLPLYRQILKFSSPRRAIPACATRHYQRESLSVLNGRRNAPYTPARCAPSRKEIAACQLNGATR</sequence>